<name>A0A0C9XCN9_9AGAR</name>
<dbReference type="Proteomes" id="UP000054477">
    <property type="component" value="Unassembled WGS sequence"/>
</dbReference>
<accession>A0A0C9XCN9</accession>
<protein>
    <submittedName>
        <fullName evidence="1">Uncharacterized protein</fullName>
    </submittedName>
</protein>
<sequence length="113" mass="12911">MGKSPTFFACTSGDKSSVRQCAPGDPHIGSTIIEMEWSYDTRRSTIGLRVEWGGFKIIQDRDILEVIAQKQTRKRKQNKANRLVLDKADRCDDEERECYSWPTGGWTLALSRN</sequence>
<proteinExistence type="predicted"/>
<reference evidence="2" key="2">
    <citation type="submission" date="2015-01" db="EMBL/GenBank/DDBJ databases">
        <title>Evolutionary Origins and Diversification of the Mycorrhizal Mutualists.</title>
        <authorList>
            <consortium name="DOE Joint Genome Institute"/>
            <consortium name="Mycorrhizal Genomics Consortium"/>
            <person name="Kohler A."/>
            <person name="Kuo A."/>
            <person name="Nagy L.G."/>
            <person name="Floudas D."/>
            <person name="Copeland A."/>
            <person name="Barry K.W."/>
            <person name="Cichocki N."/>
            <person name="Veneault-Fourrey C."/>
            <person name="LaButti K."/>
            <person name="Lindquist E.A."/>
            <person name="Lipzen A."/>
            <person name="Lundell T."/>
            <person name="Morin E."/>
            <person name="Murat C."/>
            <person name="Riley R."/>
            <person name="Ohm R."/>
            <person name="Sun H."/>
            <person name="Tunlid A."/>
            <person name="Henrissat B."/>
            <person name="Grigoriev I.V."/>
            <person name="Hibbett D.S."/>
            <person name="Martin F."/>
        </authorList>
    </citation>
    <scope>NUCLEOTIDE SEQUENCE [LARGE SCALE GENOMIC DNA]</scope>
    <source>
        <strain evidence="2">LaAM-08-1</strain>
    </source>
</reference>
<evidence type="ECO:0000313" key="2">
    <source>
        <dbReference type="Proteomes" id="UP000054477"/>
    </source>
</evidence>
<evidence type="ECO:0000313" key="1">
    <source>
        <dbReference type="EMBL" id="KIJ95486.1"/>
    </source>
</evidence>
<dbReference type="HOGENOM" id="CLU_2133901_0_0_1"/>
<organism evidence="1 2">
    <name type="scientific">Laccaria amethystina LaAM-08-1</name>
    <dbReference type="NCBI Taxonomy" id="1095629"/>
    <lineage>
        <taxon>Eukaryota</taxon>
        <taxon>Fungi</taxon>
        <taxon>Dikarya</taxon>
        <taxon>Basidiomycota</taxon>
        <taxon>Agaricomycotina</taxon>
        <taxon>Agaricomycetes</taxon>
        <taxon>Agaricomycetidae</taxon>
        <taxon>Agaricales</taxon>
        <taxon>Agaricineae</taxon>
        <taxon>Hydnangiaceae</taxon>
        <taxon>Laccaria</taxon>
    </lineage>
</organism>
<gene>
    <name evidence="1" type="ORF">K443DRAFT_124824</name>
</gene>
<keyword evidence="2" id="KW-1185">Reference proteome</keyword>
<reference evidence="1 2" key="1">
    <citation type="submission" date="2014-04" db="EMBL/GenBank/DDBJ databases">
        <authorList>
            <consortium name="DOE Joint Genome Institute"/>
            <person name="Kuo A."/>
            <person name="Kohler A."/>
            <person name="Nagy L.G."/>
            <person name="Floudas D."/>
            <person name="Copeland A."/>
            <person name="Barry K.W."/>
            <person name="Cichocki N."/>
            <person name="Veneault-Fourrey C."/>
            <person name="LaButti K."/>
            <person name="Lindquist E.A."/>
            <person name="Lipzen A."/>
            <person name="Lundell T."/>
            <person name="Morin E."/>
            <person name="Murat C."/>
            <person name="Sun H."/>
            <person name="Tunlid A."/>
            <person name="Henrissat B."/>
            <person name="Grigoriev I.V."/>
            <person name="Hibbett D.S."/>
            <person name="Martin F."/>
            <person name="Nordberg H.P."/>
            <person name="Cantor M.N."/>
            <person name="Hua S.X."/>
        </authorList>
    </citation>
    <scope>NUCLEOTIDE SEQUENCE [LARGE SCALE GENOMIC DNA]</scope>
    <source>
        <strain evidence="1 2">LaAM-08-1</strain>
    </source>
</reference>
<dbReference type="EMBL" id="KN838754">
    <property type="protein sequence ID" value="KIJ95486.1"/>
    <property type="molecule type" value="Genomic_DNA"/>
</dbReference>
<dbReference type="AlphaFoldDB" id="A0A0C9XCN9"/>